<evidence type="ECO:0000259" key="1">
    <source>
        <dbReference type="Pfam" id="PF00149"/>
    </source>
</evidence>
<dbReference type="AlphaFoldDB" id="A0A0V8A118"/>
<feature type="domain" description="Calcineurin-like phosphoesterase" evidence="1">
    <location>
        <begin position="41"/>
        <end position="263"/>
    </location>
</feature>
<dbReference type="InterPro" id="IPR004843">
    <property type="entry name" value="Calcineurin-like_PHP"/>
</dbReference>
<evidence type="ECO:0000313" key="2">
    <source>
        <dbReference type="EMBL" id="KST70407.1"/>
    </source>
</evidence>
<accession>A0A0V8A118</accession>
<keyword evidence="3" id="KW-1185">Reference proteome</keyword>
<dbReference type="OrthoDB" id="3720547at2"/>
<proteinExistence type="predicted"/>
<dbReference type="RefSeq" id="WP_058182944.1">
    <property type="nucleotide sequence ID" value="NZ_LMTZ01000001.1"/>
</dbReference>
<organism evidence="2 3">
    <name type="scientific">Mastigocoleus testarum BC008</name>
    <dbReference type="NCBI Taxonomy" id="371196"/>
    <lineage>
        <taxon>Bacteria</taxon>
        <taxon>Bacillati</taxon>
        <taxon>Cyanobacteriota</taxon>
        <taxon>Cyanophyceae</taxon>
        <taxon>Nostocales</taxon>
        <taxon>Hapalosiphonaceae</taxon>
        <taxon>Mastigocoleus</taxon>
    </lineage>
</organism>
<dbReference type="InterPro" id="IPR029052">
    <property type="entry name" value="Metallo-depent_PP-like"/>
</dbReference>
<gene>
    <name evidence="2" type="ORF">BC008_45275</name>
</gene>
<dbReference type="SUPFAM" id="SSF56300">
    <property type="entry name" value="Metallo-dependent phosphatases"/>
    <property type="match status" value="1"/>
</dbReference>
<dbReference type="GO" id="GO:0016787">
    <property type="term" value="F:hydrolase activity"/>
    <property type="evidence" value="ECO:0007669"/>
    <property type="project" value="InterPro"/>
</dbReference>
<reference evidence="2 3" key="1">
    <citation type="journal article" date="2015" name="Genome Announc.">
        <title>Draft Genome of the Euendolithic (true boring) Cyanobacterium Mastigocoleus testarum strain BC008.</title>
        <authorList>
            <person name="Guida B.S."/>
            <person name="Garcia-Pichel F."/>
        </authorList>
    </citation>
    <scope>NUCLEOTIDE SEQUENCE [LARGE SCALE GENOMIC DNA]</scope>
    <source>
        <strain evidence="2 3">BC008</strain>
    </source>
</reference>
<name>A0A0V8A118_9CYAN</name>
<comment type="caution">
    <text evidence="2">The sequence shown here is derived from an EMBL/GenBank/DDBJ whole genome shotgun (WGS) entry which is preliminary data.</text>
</comment>
<dbReference type="Proteomes" id="UP000053372">
    <property type="component" value="Unassembled WGS sequence"/>
</dbReference>
<protein>
    <recommendedName>
        <fullName evidence="1">Calcineurin-like phosphoesterase domain-containing protein</fullName>
    </recommendedName>
</protein>
<dbReference type="EMBL" id="LMTZ01000001">
    <property type="protein sequence ID" value="KST70407.1"/>
    <property type="molecule type" value="Genomic_DNA"/>
</dbReference>
<dbReference type="Pfam" id="PF00149">
    <property type="entry name" value="Metallophos"/>
    <property type="match status" value="1"/>
</dbReference>
<dbReference type="Gene3D" id="3.60.21.10">
    <property type="match status" value="1"/>
</dbReference>
<sequence length="287" mass="32369">MNKWLVSIGKQVADLSYLNRDLMNLIYRQGTIDINSTSFYLFLGDLHGNIKASIILAIRLQFLFNIPLQAVFQVGDFGFWPSGIIAKNEDKHYKKGDSLDLYEIQNSAYYRDFFILGIEEIDTLSAPIYFIRGNHEDFHNLNLLSQNKPSEVVPGIYFIPDCFQGVIENLHLLALGGIITDLDRGKGKKAKVEFKKSQQKLMVDPRLSSGALFLGLPTKTTTTDIVITHSGLASREDRDGSKQLESYLYNSAIPLHFYGHHHRFSLGNVGKNTFSIGLRNLEFVSCG</sequence>
<evidence type="ECO:0000313" key="3">
    <source>
        <dbReference type="Proteomes" id="UP000053372"/>
    </source>
</evidence>